<dbReference type="EMBL" id="JXTB01000036">
    <property type="protein sequence ID" value="PON73050.1"/>
    <property type="molecule type" value="Genomic_DNA"/>
</dbReference>
<dbReference type="AlphaFoldDB" id="A0A2P5DIG3"/>
<accession>A0A2P5DIG3</accession>
<evidence type="ECO:0000313" key="2">
    <source>
        <dbReference type="Proteomes" id="UP000237105"/>
    </source>
</evidence>
<evidence type="ECO:0000313" key="1">
    <source>
        <dbReference type="EMBL" id="PON73050.1"/>
    </source>
</evidence>
<keyword evidence="2" id="KW-1185">Reference proteome</keyword>
<sequence length="144" mass="16845">MAEKLECCTAGLKQWSSGKYGHIPYKMKRILGNLDKAYAGPYDSNSLASLRRLEKERDRIMSLEEEFWRQRSRAEWVKVDDRNTMFFHSKTSQHRNKNTITSLIGTDSKWCEDAHGVVQIIEHYFNDIFHSSWPSEASISRSQI</sequence>
<dbReference type="Proteomes" id="UP000237105">
    <property type="component" value="Unassembled WGS sequence"/>
</dbReference>
<dbReference type="OrthoDB" id="1935089at2759"/>
<organism evidence="1 2">
    <name type="scientific">Parasponia andersonii</name>
    <name type="common">Sponia andersonii</name>
    <dbReference type="NCBI Taxonomy" id="3476"/>
    <lineage>
        <taxon>Eukaryota</taxon>
        <taxon>Viridiplantae</taxon>
        <taxon>Streptophyta</taxon>
        <taxon>Embryophyta</taxon>
        <taxon>Tracheophyta</taxon>
        <taxon>Spermatophyta</taxon>
        <taxon>Magnoliopsida</taxon>
        <taxon>eudicotyledons</taxon>
        <taxon>Gunneridae</taxon>
        <taxon>Pentapetalae</taxon>
        <taxon>rosids</taxon>
        <taxon>fabids</taxon>
        <taxon>Rosales</taxon>
        <taxon>Cannabaceae</taxon>
        <taxon>Parasponia</taxon>
    </lineage>
</organism>
<protein>
    <submittedName>
        <fullName evidence="1">Uncharacterized protein</fullName>
    </submittedName>
</protein>
<gene>
    <name evidence="1" type="ORF">PanWU01x14_062000</name>
</gene>
<name>A0A2P5DIG3_PARAD</name>
<comment type="caution">
    <text evidence="1">The sequence shown here is derived from an EMBL/GenBank/DDBJ whole genome shotgun (WGS) entry which is preliminary data.</text>
</comment>
<proteinExistence type="predicted"/>
<reference evidence="2" key="1">
    <citation type="submission" date="2016-06" db="EMBL/GenBank/DDBJ databases">
        <title>Parallel loss of symbiosis genes in relatives of nitrogen-fixing non-legume Parasponia.</title>
        <authorList>
            <person name="Van Velzen R."/>
            <person name="Holmer R."/>
            <person name="Bu F."/>
            <person name="Rutten L."/>
            <person name="Van Zeijl A."/>
            <person name="Liu W."/>
            <person name="Santuari L."/>
            <person name="Cao Q."/>
            <person name="Sharma T."/>
            <person name="Shen D."/>
            <person name="Roswanjaya Y."/>
            <person name="Wardhani T."/>
            <person name="Kalhor M.S."/>
            <person name="Jansen J."/>
            <person name="Van den Hoogen J."/>
            <person name="Gungor B."/>
            <person name="Hartog M."/>
            <person name="Hontelez J."/>
            <person name="Verver J."/>
            <person name="Yang W.-C."/>
            <person name="Schijlen E."/>
            <person name="Repin R."/>
            <person name="Schilthuizen M."/>
            <person name="Schranz E."/>
            <person name="Heidstra R."/>
            <person name="Miyata K."/>
            <person name="Fedorova E."/>
            <person name="Kohlen W."/>
            <person name="Bisseling T."/>
            <person name="Smit S."/>
            <person name="Geurts R."/>
        </authorList>
    </citation>
    <scope>NUCLEOTIDE SEQUENCE [LARGE SCALE GENOMIC DNA]</scope>
    <source>
        <strain evidence="2">cv. WU1-14</strain>
    </source>
</reference>
<dbReference type="STRING" id="3476.A0A2P5DIG3"/>